<comment type="caution">
    <text evidence="9">The sequence shown here is derived from an EMBL/GenBank/DDBJ whole genome shotgun (WGS) entry which is preliminary data.</text>
</comment>
<evidence type="ECO:0000256" key="7">
    <source>
        <dbReference type="HAMAP-Rule" id="MF_00313"/>
    </source>
</evidence>
<evidence type="ECO:0000313" key="9">
    <source>
        <dbReference type="EMBL" id="RLP83380.1"/>
    </source>
</evidence>
<evidence type="ECO:0000256" key="6">
    <source>
        <dbReference type="ARBA" id="ARBA00070405"/>
    </source>
</evidence>
<dbReference type="Gene3D" id="3.40.710.10">
    <property type="entry name" value="DD-peptidase/beta-lactamase superfamily"/>
    <property type="match status" value="1"/>
</dbReference>
<feature type="binding site" evidence="7">
    <location>
        <position position="240"/>
    </location>
    <ligand>
        <name>substrate</name>
    </ligand>
</feature>
<dbReference type="InterPro" id="IPR036513">
    <property type="entry name" value="STAS_dom_sf"/>
</dbReference>
<feature type="binding site" evidence="7">
    <location>
        <position position="112"/>
    </location>
    <ligand>
        <name>substrate</name>
    </ligand>
</feature>
<dbReference type="OrthoDB" id="9788822at2"/>
<feature type="binding site" evidence="7">
    <location>
        <position position="164"/>
    </location>
    <ligand>
        <name>substrate</name>
    </ligand>
</feature>
<dbReference type="PANTHER" id="PTHR12544">
    <property type="entry name" value="GLUTAMINASE"/>
    <property type="match status" value="1"/>
</dbReference>
<feature type="binding site" evidence="7">
    <location>
        <position position="157"/>
    </location>
    <ligand>
        <name>substrate</name>
    </ligand>
</feature>
<dbReference type="NCBIfam" id="NF002134">
    <property type="entry name" value="PRK00971.1-4"/>
    <property type="match status" value="1"/>
</dbReference>
<proteinExistence type="inferred from homology"/>
<dbReference type="NCBIfam" id="TIGR03814">
    <property type="entry name" value="Gln_ase"/>
    <property type="match status" value="1"/>
</dbReference>
<dbReference type="PANTHER" id="PTHR12544:SF29">
    <property type="entry name" value="GLUTAMINASE"/>
    <property type="match status" value="1"/>
</dbReference>
<evidence type="ECO:0000256" key="4">
    <source>
        <dbReference type="ARBA" id="ARBA00022801"/>
    </source>
</evidence>
<evidence type="ECO:0000256" key="5">
    <source>
        <dbReference type="ARBA" id="ARBA00049534"/>
    </source>
</evidence>
<dbReference type="AlphaFoldDB" id="A0A3L7AV19"/>
<feature type="binding site" evidence="7">
    <location>
        <position position="62"/>
    </location>
    <ligand>
        <name>substrate</name>
    </ligand>
</feature>
<comment type="similarity">
    <text evidence="1 7">Belongs to the glutaminase family.</text>
</comment>
<name>A0A3L7AV19_9MICO</name>
<dbReference type="Pfam" id="PF01740">
    <property type="entry name" value="STAS"/>
    <property type="match status" value="1"/>
</dbReference>
<dbReference type="Proteomes" id="UP000269438">
    <property type="component" value="Unassembled WGS sequence"/>
</dbReference>
<comment type="subunit">
    <text evidence="2 7">Homotetramer.</text>
</comment>
<dbReference type="SUPFAM" id="SSF52091">
    <property type="entry name" value="SpoIIaa-like"/>
    <property type="match status" value="1"/>
</dbReference>
<gene>
    <name evidence="7" type="primary">glsA</name>
    <name evidence="9" type="ORF">D9V34_07835</name>
</gene>
<protein>
    <recommendedName>
        <fullName evidence="6 7">Glutaminase</fullName>
        <ecNumber evidence="3 7">3.5.1.2</ecNumber>
    </recommendedName>
</protein>
<keyword evidence="10" id="KW-1185">Reference proteome</keyword>
<dbReference type="GO" id="GO:0006543">
    <property type="term" value="P:L-glutamine catabolic process"/>
    <property type="evidence" value="ECO:0007669"/>
    <property type="project" value="TreeGrafter"/>
</dbReference>
<dbReference type="GO" id="GO:0004359">
    <property type="term" value="F:glutaminase activity"/>
    <property type="evidence" value="ECO:0007669"/>
    <property type="project" value="UniProtKB-UniRule"/>
</dbReference>
<reference evidence="9 10" key="1">
    <citation type="submission" date="2018-10" db="EMBL/GenBank/DDBJ databases">
        <authorList>
            <person name="Li J."/>
        </authorList>
    </citation>
    <scope>NUCLEOTIDE SEQUENCE [LARGE SCALE GENOMIC DNA]</scope>
    <source>
        <strain evidence="9 10">JCM 11654</strain>
    </source>
</reference>
<dbReference type="SUPFAM" id="SSF56601">
    <property type="entry name" value="beta-lactamase/transpeptidase-like"/>
    <property type="match status" value="1"/>
</dbReference>
<feature type="binding site" evidence="7">
    <location>
        <position position="258"/>
    </location>
    <ligand>
        <name>substrate</name>
    </ligand>
</feature>
<dbReference type="RefSeq" id="WP_121688503.1">
    <property type="nucleotide sequence ID" value="NZ_RCUY01000005.1"/>
</dbReference>
<evidence type="ECO:0000259" key="8">
    <source>
        <dbReference type="PROSITE" id="PS50801"/>
    </source>
</evidence>
<dbReference type="InterPro" id="IPR015868">
    <property type="entry name" value="Glutaminase"/>
</dbReference>
<evidence type="ECO:0000313" key="10">
    <source>
        <dbReference type="Proteomes" id="UP000269438"/>
    </source>
</evidence>
<evidence type="ECO:0000256" key="2">
    <source>
        <dbReference type="ARBA" id="ARBA00011881"/>
    </source>
</evidence>
<comment type="catalytic activity">
    <reaction evidence="5 7">
        <text>L-glutamine + H2O = L-glutamate + NH4(+)</text>
        <dbReference type="Rhea" id="RHEA:15889"/>
        <dbReference type="ChEBI" id="CHEBI:15377"/>
        <dbReference type="ChEBI" id="CHEBI:28938"/>
        <dbReference type="ChEBI" id="CHEBI:29985"/>
        <dbReference type="ChEBI" id="CHEBI:58359"/>
        <dbReference type="EC" id="3.5.1.2"/>
    </reaction>
</comment>
<evidence type="ECO:0000256" key="3">
    <source>
        <dbReference type="ARBA" id="ARBA00012918"/>
    </source>
</evidence>
<dbReference type="EC" id="3.5.1.2" evidence="3 7"/>
<dbReference type="Pfam" id="PF04960">
    <property type="entry name" value="Glutaminase"/>
    <property type="match status" value="1"/>
</dbReference>
<feature type="domain" description="STAS" evidence="8">
    <location>
        <begin position="329"/>
        <end position="399"/>
    </location>
</feature>
<dbReference type="FunFam" id="3.40.710.10:FF:000005">
    <property type="entry name" value="Glutaminase"/>
    <property type="match status" value="1"/>
</dbReference>
<keyword evidence="4 7" id="KW-0378">Hydrolase</keyword>
<evidence type="ECO:0000256" key="1">
    <source>
        <dbReference type="ARBA" id="ARBA00011076"/>
    </source>
</evidence>
<sequence>MHTPIPDYLHEVLENTRDDGEVATYIPELARANPDLLASALCMSDGKIYAAGDIHERFTIQSISKPFVYALALQERGFETVLDKIGVEPSGESFNSASLDPRTQRPENPMVNIGAIATHALVRPEASRDERFEAVRAGLSAFAGRELDVDEAVYASEMGTAFRNMSLAYLVRSVDGFTQDPADIVEGYTRQCSILVDVRDLAVMAMTLANAGINPITQERVVDEHVAQQVLSVMTTCGMYDAAGDWMTQVGIPAKSGVAGGIIGALPGQVGAAVFSPRLDPVGNSVRGVQAFERFSGDMGMHLLKSPPLSRDVIRHANRRVSGQGEFHVIELQGPLRFSSAERVMRELEQIPNDRKTIALDLARVSSVDDVSRRMLMEGLRRLILEGHAVYLVDPRSSIPNRDLGDGTFPADAASLETLGLALTEGS</sequence>
<dbReference type="Gene3D" id="3.30.750.24">
    <property type="entry name" value="STAS domain"/>
    <property type="match status" value="1"/>
</dbReference>
<dbReference type="GO" id="GO:0006537">
    <property type="term" value="P:glutamate biosynthetic process"/>
    <property type="evidence" value="ECO:0007669"/>
    <property type="project" value="TreeGrafter"/>
</dbReference>
<accession>A0A3L7AV19</accession>
<dbReference type="HAMAP" id="MF_00313">
    <property type="entry name" value="Glutaminase"/>
    <property type="match status" value="1"/>
</dbReference>
<dbReference type="PROSITE" id="PS50801">
    <property type="entry name" value="STAS"/>
    <property type="match status" value="1"/>
</dbReference>
<dbReference type="InterPro" id="IPR012338">
    <property type="entry name" value="Beta-lactam/transpept-like"/>
</dbReference>
<dbReference type="EMBL" id="RCUY01000005">
    <property type="protein sequence ID" value="RLP83380.1"/>
    <property type="molecule type" value="Genomic_DNA"/>
</dbReference>
<keyword evidence="7" id="KW-0007">Acetylation</keyword>
<dbReference type="InterPro" id="IPR002645">
    <property type="entry name" value="STAS_dom"/>
</dbReference>
<feature type="binding site" evidence="7">
    <location>
        <position position="188"/>
    </location>
    <ligand>
        <name>substrate</name>
    </ligand>
</feature>
<organism evidence="9 10">
    <name type="scientific">Mycetocola lacteus</name>
    <dbReference type="NCBI Taxonomy" id="76637"/>
    <lineage>
        <taxon>Bacteria</taxon>
        <taxon>Bacillati</taxon>
        <taxon>Actinomycetota</taxon>
        <taxon>Actinomycetes</taxon>
        <taxon>Micrococcales</taxon>
        <taxon>Microbacteriaceae</taxon>
        <taxon>Mycetocola</taxon>
    </lineage>
</organism>